<organism evidence="2 4">
    <name type="scientific">Mus musculus</name>
    <name type="common">Mouse</name>
    <dbReference type="NCBI Taxonomy" id="10090"/>
    <lineage>
        <taxon>Eukaryota</taxon>
        <taxon>Metazoa</taxon>
        <taxon>Chordata</taxon>
        <taxon>Craniata</taxon>
        <taxon>Vertebrata</taxon>
        <taxon>Euteleostomi</taxon>
        <taxon>Mammalia</taxon>
        <taxon>Eutheria</taxon>
        <taxon>Euarchontoglires</taxon>
        <taxon>Glires</taxon>
        <taxon>Rodentia</taxon>
        <taxon>Myomorpha</taxon>
        <taxon>Muroidea</taxon>
        <taxon>Muridae</taxon>
        <taxon>Murinae</taxon>
        <taxon>Mus</taxon>
        <taxon>Mus</taxon>
    </lineage>
</organism>
<proteinExistence type="evidence at protein level"/>
<dbReference type="Ensembl" id="ENSMUST00000139046.8">
    <property type="protein sequence ID" value="ENSMUSP00000138514.2"/>
    <property type="gene ID" value="ENSMUSG00000032366.16"/>
</dbReference>
<dbReference type="ProteomicsDB" id="326340"/>
<sequence length="49" mass="5647">MAGSSSLEAVRRKIRSLQEQADAAEERAGSLQRELDQERKLRETRHESH</sequence>
<name>S4R261_MOUSE</name>
<evidence type="ECO:0007829" key="5">
    <source>
        <dbReference type="PeptideAtlas" id="S4R261"/>
    </source>
</evidence>
<keyword evidence="5 6" id="KW-1267">Proteomics identification</keyword>
<dbReference type="HOGENOM" id="CLU_216043_0_0_1"/>
<dbReference type="Antibodypedia" id="635">
    <property type="antibodies" value="334 antibodies from 40 providers"/>
</dbReference>
<dbReference type="jPOST" id="S4R261"/>
<dbReference type="AGR" id="MGI:98809"/>
<dbReference type="AlphaFoldDB" id="S4R261"/>
<feature type="compositionally biased region" description="Basic and acidic residues" evidence="1">
    <location>
        <begin position="24"/>
        <end position="49"/>
    </location>
</feature>
<reference evidence="2 4" key="3">
    <citation type="journal article" date="2011" name="PLoS Biol.">
        <title>Modernizing reference genome assemblies.</title>
        <authorList>
            <person name="Church D.M."/>
            <person name="Schneider V.A."/>
            <person name="Graves T."/>
            <person name="Auger K."/>
            <person name="Cunningham F."/>
            <person name="Bouk N."/>
            <person name="Chen H.C."/>
            <person name="Agarwala R."/>
            <person name="McLaren W.M."/>
            <person name="Ritchie G.R."/>
            <person name="Albracht D."/>
            <person name="Kremitzki M."/>
            <person name="Rock S."/>
            <person name="Kotkiewicz H."/>
            <person name="Kremitzki C."/>
            <person name="Wollam A."/>
            <person name="Trani L."/>
            <person name="Fulton L."/>
            <person name="Fulton R."/>
            <person name="Matthews L."/>
            <person name="Whitehead S."/>
            <person name="Chow W."/>
            <person name="Torrance J."/>
            <person name="Dunn M."/>
            <person name="Harden G."/>
            <person name="Threadgold G."/>
            <person name="Wood J."/>
            <person name="Collins J."/>
            <person name="Heath P."/>
            <person name="Griffiths G."/>
            <person name="Pelan S."/>
            <person name="Grafham D."/>
            <person name="Eichler E.E."/>
            <person name="Weinstock G."/>
            <person name="Mardis E.R."/>
            <person name="Wilson R.K."/>
            <person name="Howe K."/>
            <person name="Flicek P."/>
            <person name="Hubbard T."/>
        </authorList>
    </citation>
    <scope>NUCLEOTIDE SEQUENCE [LARGE SCALE GENOMIC DNA]</scope>
    <source>
        <strain evidence="2 4">C57BL/6J</strain>
    </source>
</reference>
<evidence type="ECO:0000256" key="1">
    <source>
        <dbReference type="SAM" id="MobiDB-lite"/>
    </source>
</evidence>
<reference evidence="2" key="4">
    <citation type="submission" date="2025-08" db="UniProtKB">
        <authorList>
            <consortium name="Ensembl"/>
        </authorList>
    </citation>
    <scope>IDENTIFICATION</scope>
    <source>
        <strain evidence="2">C57BL/6J</strain>
    </source>
</reference>
<dbReference type="SMR" id="S4R261"/>
<protein>
    <submittedName>
        <fullName evidence="2">Tropomyosin 1, alpha</fullName>
    </submittedName>
</protein>
<accession>S4R261</accession>
<evidence type="ECO:0000313" key="3">
    <source>
        <dbReference type="MGI" id="MGI:98809"/>
    </source>
</evidence>
<feature type="region of interest" description="Disordered" evidence="1">
    <location>
        <begin position="18"/>
        <end position="49"/>
    </location>
</feature>
<gene>
    <name evidence="2 3" type="primary">Tpm1</name>
</gene>
<dbReference type="VEuPathDB" id="HostDB:ENSMUSG00000032366"/>
<dbReference type="Proteomes" id="UP000000589">
    <property type="component" value="Chromosome 9"/>
</dbReference>
<evidence type="ECO:0007829" key="6">
    <source>
        <dbReference type="ProteomicsDB" id="S4R261"/>
    </source>
</evidence>
<evidence type="ECO:0000313" key="2">
    <source>
        <dbReference type="Ensembl" id="ENSMUSP00000138514.2"/>
    </source>
</evidence>
<evidence type="ECO:0000313" key="4">
    <source>
        <dbReference type="Proteomes" id="UP000000589"/>
    </source>
</evidence>
<keyword evidence="4" id="KW-1185">Reference proteome</keyword>
<reference evidence="2 4" key="1">
    <citation type="journal article" date="2009" name="PLoS Biol.">
        <title>Lineage-specific biology revealed by a finished genome assembly of the mouse.</title>
        <authorList>
            <consortium name="Mouse Genome Sequencing Consortium"/>
            <person name="Church D.M."/>
            <person name="Goodstadt L."/>
            <person name="Hillier L.W."/>
            <person name="Zody M.C."/>
            <person name="Goldstein S."/>
            <person name="She X."/>
            <person name="Bult C.J."/>
            <person name="Agarwala R."/>
            <person name="Cherry J.L."/>
            <person name="DiCuccio M."/>
            <person name="Hlavina W."/>
            <person name="Kapustin Y."/>
            <person name="Meric P."/>
            <person name="Maglott D."/>
            <person name="Birtle Z."/>
            <person name="Marques A.C."/>
            <person name="Graves T."/>
            <person name="Zhou S."/>
            <person name="Teague B."/>
            <person name="Potamousis K."/>
            <person name="Churas C."/>
            <person name="Place M."/>
            <person name="Herschleb J."/>
            <person name="Runnheim R."/>
            <person name="Forrest D."/>
            <person name="Amos-Landgraf J."/>
            <person name="Schwartz D.C."/>
            <person name="Cheng Z."/>
            <person name="Lindblad-Toh K."/>
            <person name="Eichler E.E."/>
            <person name="Ponting C.P."/>
        </authorList>
    </citation>
    <scope>NUCLEOTIDE SEQUENCE [LARGE SCALE GENOMIC DNA]</scope>
    <source>
        <strain evidence="2 4">C57BL/6J</strain>
    </source>
</reference>
<evidence type="ECO:0007829" key="7">
    <source>
        <dbReference type="PubMed" id="21183079"/>
    </source>
</evidence>
<dbReference type="ExpressionAtlas" id="S4R261">
    <property type="expression patterns" value="baseline and differential"/>
</dbReference>
<reference evidence="2" key="5">
    <citation type="submission" date="2025-09" db="UniProtKB">
        <authorList>
            <consortium name="Ensembl"/>
        </authorList>
    </citation>
    <scope>IDENTIFICATION</scope>
    <source>
        <strain evidence="2">C57BL/6J</strain>
    </source>
</reference>
<dbReference type="MGI" id="MGI:98809">
    <property type="gene designation" value="Tpm1"/>
</dbReference>
<dbReference type="Bgee" id="ENSMUSG00000032366">
    <property type="expression patterns" value="Expressed in tarsal region and 285 other cell types or tissues"/>
</dbReference>
<dbReference type="GeneTree" id="ENSGT01030000234542"/>
<reference evidence="7" key="2">
    <citation type="journal article" date="2010" name="Cell">
        <title>A tissue-specific atlas of mouse protein phosphorylation and expression.</title>
        <authorList>
            <person name="Huttlin E.L."/>
            <person name="Jedrychowski M.P."/>
            <person name="Elias J.E."/>
            <person name="Goswami T."/>
            <person name="Rad R."/>
            <person name="Beausoleil S.A."/>
            <person name="Villen J."/>
            <person name="Haas W."/>
            <person name="Sowa M.E."/>
            <person name="Gygi S.P."/>
        </authorList>
    </citation>
    <scope>IDENTIFICATION BY MASS SPECTROMETRY [LARGE SCALE ANALYSIS]</scope>
</reference>
<dbReference type="PeptideAtlas" id="S4R261"/>